<reference evidence="3 4" key="1">
    <citation type="journal article" date="2016" name="Genome Announc.">
        <title>Draft Whole-Genome Sequence of Trichoderma gamsii T6085, a Promising Biocontrol Agent of Fusarium Head Blight on Wheat.</title>
        <authorList>
            <person name="Baroncelli R."/>
            <person name="Zapparata A."/>
            <person name="Piaggeschi G."/>
            <person name="Sarrocco S."/>
            <person name="Vannacci G."/>
        </authorList>
    </citation>
    <scope>NUCLEOTIDE SEQUENCE [LARGE SCALE GENOMIC DNA]</scope>
    <source>
        <strain evidence="3 4">T6085</strain>
    </source>
</reference>
<evidence type="ECO:0000313" key="3">
    <source>
        <dbReference type="EMBL" id="PON20967.1"/>
    </source>
</evidence>
<dbReference type="PRINTS" id="PR01217">
    <property type="entry name" value="PRICHEXTENSN"/>
</dbReference>
<feature type="compositionally biased region" description="Low complexity" evidence="1">
    <location>
        <begin position="628"/>
        <end position="659"/>
    </location>
</feature>
<evidence type="ECO:0000313" key="4">
    <source>
        <dbReference type="Proteomes" id="UP000054821"/>
    </source>
</evidence>
<feature type="compositionally biased region" description="Polar residues" evidence="1">
    <location>
        <begin position="704"/>
        <end position="721"/>
    </location>
</feature>
<protein>
    <submittedName>
        <fullName evidence="3">Uncharacterized protein</fullName>
    </submittedName>
</protein>
<evidence type="ECO:0000256" key="2">
    <source>
        <dbReference type="SAM" id="SignalP"/>
    </source>
</evidence>
<gene>
    <name evidence="3" type="ORF">TGAM01_v210147</name>
</gene>
<feature type="chain" id="PRO_5015143070" evidence="2">
    <location>
        <begin position="21"/>
        <end position="750"/>
    </location>
</feature>
<feature type="signal peptide" evidence="2">
    <location>
        <begin position="1"/>
        <end position="20"/>
    </location>
</feature>
<name>A0A2P4Z9K9_9HYPO</name>
<dbReference type="STRING" id="398673.A0A2P4Z9K9"/>
<feature type="compositionally biased region" description="Low complexity" evidence="1">
    <location>
        <begin position="518"/>
        <end position="538"/>
    </location>
</feature>
<dbReference type="EMBL" id="JPDN02000057">
    <property type="protein sequence ID" value="PON20967.1"/>
    <property type="molecule type" value="Genomic_DNA"/>
</dbReference>
<organism evidence="3 4">
    <name type="scientific">Trichoderma gamsii</name>
    <dbReference type="NCBI Taxonomy" id="398673"/>
    <lineage>
        <taxon>Eukaryota</taxon>
        <taxon>Fungi</taxon>
        <taxon>Dikarya</taxon>
        <taxon>Ascomycota</taxon>
        <taxon>Pezizomycotina</taxon>
        <taxon>Sordariomycetes</taxon>
        <taxon>Hypocreomycetidae</taxon>
        <taxon>Hypocreales</taxon>
        <taxon>Hypocreaceae</taxon>
        <taxon>Trichoderma</taxon>
    </lineage>
</organism>
<comment type="caution">
    <text evidence="3">The sequence shown here is derived from an EMBL/GenBank/DDBJ whole genome shotgun (WGS) entry which is preliminary data.</text>
</comment>
<feature type="compositionally biased region" description="Polar residues" evidence="1">
    <location>
        <begin position="582"/>
        <end position="595"/>
    </location>
</feature>
<keyword evidence="2" id="KW-0732">Signal</keyword>
<dbReference type="Proteomes" id="UP000054821">
    <property type="component" value="Unassembled WGS sequence"/>
</dbReference>
<dbReference type="GeneID" id="29985850"/>
<proteinExistence type="predicted"/>
<dbReference type="RefSeq" id="XP_024404518.1">
    <property type="nucleotide sequence ID" value="XM_024550729.1"/>
</dbReference>
<feature type="compositionally biased region" description="Low complexity" evidence="1">
    <location>
        <begin position="478"/>
        <end position="489"/>
    </location>
</feature>
<feature type="compositionally biased region" description="Polar residues" evidence="1">
    <location>
        <begin position="676"/>
        <end position="693"/>
    </location>
</feature>
<accession>A0A2P4Z9K9</accession>
<dbReference type="AlphaFoldDB" id="A0A2P4Z9K9"/>
<feature type="compositionally biased region" description="Low complexity" evidence="1">
    <location>
        <begin position="556"/>
        <end position="581"/>
    </location>
</feature>
<feature type="region of interest" description="Disordered" evidence="1">
    <location>
        <begin position="341"/>
        <end position="722"/>
    </location>
</feature>
<feature type="compositionally biased region" description="Pro residues" evidence="1">
    <location>
        <begin position="369"/>
        <end position="463"/>
    </location>
</feature>
<keyword evidence="4" id="KW-1185">Reference proteome</keyword>
<sequence length="750" mass="73975">MMAGLRRALALLAIGGVVQASPFPVNGTITQPATLPTTVPSTTTASGNLTCGTIEVSVLQAVAISVYTSLSTDPALQCQCIGSVNSWLRATDAPTRTLTRTIGTGVTTFTESLSSTTTVITTVLDLTSVITNSENIIEPDTNLWYGSATSPCCYSCTIQASTVEVFYFTDATETPAITAFSSNGVLYESPSIYIGFSSLSAFDYCGMVGSAYANTTMAFAPTELSTLIFTPVVGTSQVVTVVTSGITSFSTQPAATLFSPDGSAVLNTKDLERNCSTISGYSYIPGNPSNAGFLLSSTDPCHPTIVIPDRVRSLQPGWGACLSDAIGGFYDPPSALSPVSVLVPTSSTPSQASTTPSPPRSTTPALPSSTPPPPPPQTSSPPPPPPKSSSTPLPPPPPPPKSSSSPLPPPPQTTPSSSPPPPPPPKSSSSPPPPPPAQSSSVPPPPPPPKSSSSPLPPPPPPQSASSASPLSSPPVAPHSSAPASSAPNNSPPSLPASDTSSEGTNPPPATTAGRGSSGPQPSSSPASNPSSPGSSNEQPPPPPTGDNNNAGGGSSETNGSSGSGSPSQTQGQTGGATNSSPAPQHTGNGGQPPSSVIVVGSATFSENSKSEFVFGSTTLTPGGAPVTLGGTTLSLPTPESSASETGTGSAGAENSAGNETGGNATGTGSVAAGETASSETAVSGSHETSAASFGSPAGGDAGSANTASTGLPSTSATTVPKSEAAPGLFSAAMRNVKVVAVVMLVALCL</sequence>
<feature type="compositionally biased region" description="Low complexity" evidence="1">
    <location>
        <begin position="341"/>
        <end position="355"/>
    </location>
</feature>
<evidence type="ECO:0000256" key="1">
    <source>
        <dbReference type="SAM" id="MobiDB-lite"/>
    </source>
</evidence>